<keyword evidence="7" id="KW-1185">Reference proteome</keyword>
<comment type="similarity">
    <text evidence="1">Belongs to the cysteine dioxygenase family.</text>
</comment>
<keyword evidence="4" id="KW-0560">Oxidoreductase</keyword>
<reference evidence="6 7" key="1">
    <citation type="submission" date="2022-08" db="EMBL/GenBank/DDBJ databases">
        <title>Paenibacillus endoradicis sp. nov., Paenibacillus radicibacter sp. nov and Paenibacillus pararadicis sp. nov., three cold-adapted plant growth-promoting bacteria isolated from root of Larix gmelinii in Great Khingan.</title>
        <authorList>
            <person name="Xue H."/>
        </authorList>
    </citation>
    <scope>NUCLEOTIDE SEQUENCE [LARGE SCALE GENOMIC DNA]</scope>
    <source>
        <strain evidence="6 7">N5-1-1-5</strain>
    </source>
</reference>
<dbReference type="InterPro" id="IPR011051">
    <property type="entry name" value="RmlC_Cupin_sf"/>
</dbReference>
<name>A0ABT1Y9B4_9BACL</name>
<comment type="caution">
    <text evidence="6">The sequence shown here is derived from an EMBL/GenBank/DDBJ whole genome shotgun (WGS) entry which is preliminary data.</text>
</comment>
<evidence type="ECO:0000256" key="4">
    <source>
        <dbReference type="ARBA" id="ARBA00023002"/>
    </source>
</evidence>
<evidence type="ECO:0000313" key="7">
    <source>
        <dbReference type="Proteomes" id="UP001300012"/>
    </source>
</evidence>
<dbReference type="GO" id="GO:0051213">
    <property type="term" value="F:dioxygenase activity"/>
    <property type="evidence" value="ECO:0007669"/>
    <property type="project" value="UniProtKB-KW"/>
</dbReference>
<dbReference type="CDD" id="cd10548">
    <property type="entry name" value="cupin_CDO"/>
    <property type="match status" value="1"/>
</dbReference>
<keyword evidence="3 6" id="KW-0223">Dioxygenase</keyword>
<dbReference type="RefSeq" id="WP_258211383.1">
    <property type="nucleotide sequence ID" value="NZ_JANQBD010000001.1"/>
</dbReference>
<accession>A0ABT1Y9B4</accession>
<dbReference type="Pfam" id="PF05995">
    <property type="entry name" value="CDO_I"/>
    <property type="match status" value="1"/>
</dbReference>
<organism evidence="6 7">
    <name type="scientific">Paenibacillus radicis</name>
    <name type="common">ex Xue et al. 2023</name>
    <dbReference type="NCBI Taxonomy" id="2972489"/>
    <lineage>
        <taxon>Bacteria</taxon>
        <taxon>Bacillati</taxon>
        <taxon>Bacillota</taxon>
        <taxon>Bacilli</taxon>
        <taxon>Bacillales</taxon>
        <taxon>Paenibacillaceae</taxon>
        <taxon>Paenibacillus</taxon>
    </lineage>
</organism>
<sequence>MELLESIEQAFRSVESPAPHELKAIITGLELTSEKVAPYIEEPSYLPYGRKVLYQSEEVEVILVHLPQGRQTLIHDHGASVGCAFILEGQMTNIIYRLDGFGYAQVVGESQLKQHQFLYAPKGQIHQMSNLGEGRMLSFHVYSPRLAGTKAFRTYEEVLDYVI</sequence>
<dbReference type="EMBL" id="JANQBD010000001">
    <property type="protein sequence ID" value="MCR8629766.1"/>
    <property type="molecule type" value="Genomic_DNA"/>
</dbReference>
<dbReference type="SUPFAM" id="SSF51182">
    <property type="entry name" value="RmlC-like cupins"/>
    <property type="match status" value="1"/>
</dbReference>
<dbReference type="InterPro" id="IPR014710">
    <property type="entry name" value="RmlC-like_jellyroll"/>
</dbReference>
<proteinExistence type="inferred from homology"/>
<keyword evidence="2" id="KW-0479">Metal-binding</keyword>
<evidence type="ECO:0000313" key="6">
    <source>
        <dbReference type="EMBL" id="MCR8629766.1"/>
    </source>
</evidence>
<dbReference type="Gene3D" id="2.60.120.10">
    <property type="entry name" value="Jelly Rolls"/>
    <property type="match status" value="1"/>
</dbReference>
<dbReference type="PANTHER" id="PTHR12918:SF1">
    <property type="entry name" value="CYSTEINE DIOXYGENASE TYPE 1"/>
    <property type="match status" value="1"/>
</dbReference>
<protein>
    <submittedName>
        <fullName evidence="6">Cysteine dioxygenase family protein</fullName>
    </submittedName>
</protein>
<evidence type="ECO:0000256" key="2">
    <source>
        <dbReference type="ARBA" id="ARBA00022723"/>
    </source>
</evidence>
<keyword evidence="5" id="KW-0408">Iron</keyword>
<dbReference type="Proteomes" id="UP001300012">
    <property type="component" value="Unassembled WGS sequence"/>
</dbReference>
<dbReference type="InterPro" id="IPR010300">
    <property type="entry name" value="CDO_1"/>
</dbReference>
<gene>
    <name evidence="6" type="ORF">NV381_00995</name>
</gene>
<evidence type="ECO:0000256" key="1">
    <source>
        <dbReference type="ARBA" id="ARBA00006622"/>
    </source>
</evidence>
<dbReference type="PANTHER" id="PTHR12918">
    <property type="entry name" value="CYSTEINE DIOXYGENASE"/>
    <property type="match status" value="1"/>
</dbReference>
<evidence type="ECO:0000256" key="5">
    <source>
        <dbReference type="ARBA" id="ARBA00023004"/>
    </source>
</evidence>
<evidence type="ECO:0000256" key="3">
    <source>
        <dbReference type="ARBA" id="ARBA00022964"/>
    </source>
</evidence>